<feature type="chain" id="PRO_5016697485" description="Secreted protein" evidence="1">
    <location>
        <begin position="27"/>
        <end position="87"/>
    </location>
</feature>
<accession>A0A371DFI0</accession>
<proteinExistence type="predicted"/>
<dbReference type="EMBL" id="KZ857395">
    <property type="protein sequence ID" value="RDX51300.1"/>
    <property type="molecule type" value="Genomic_DNA"/>
</dbReference>
<evidence type="ECO:0008006" key="4">
    <source>
        <dbReference type="Google" id="ProtNLM"/>
    </source>
</evidence>
<dbReference type="Proteomes" id="UP000256964">
    <property type="component" value="Unassembled WGS sequence"/>
</dbReference>
<protein>
    <recommendedName>
        <fullName evidence="4">Secreted protein</fullName>
    </recommendedName>
</protein>
<evidence type="ECO:0000256" key="1">
    <source>
        <dbReference type="SAM" id="SignalP"/>
    </source>
</evidence>
<name>A0A371DFI0_9APHY</name>
<feature type="signal peptide" evidence="1">
    <location>
        <begin position="1"/>
        <end position="26"/>
    </location>
</feature>
<organism evidence="2 3">
    <name type="scientific">Lentinus brumalis</name>
    <dbReference type="NCBI Taxonomy" id="2498619"/>
    <lineage>
        <taxon>Eukaryota</taxon>
        <taxon>Fungi</taxon>
        <taxon>Dikarya</taxon>
        <taxon>Basidiomycota</taxon>
        <taxon>Agaricomycotina</taxon>
        <taxon>Agaricomycetes</taxon>
        <taxon>Polyporales</taxon>
        <taxon>Polyporaceae</taxon>
        <taxon>Lentinus</taxon>
    </lineage>
</organism>
<evidence type="ECO:0000313" key="3">
    <source>
        <dbReference type="Proteomes" id="UP000256964"/>
    </source>
</evidence>
<reference evidence="2 3" key="1">
    <citation type="journal article" date="2018" name="Biotechnol. Biofuels">
        <title>Integrative visual omics of the white-rot fungus Polyporus brumalis exposes the biotechnological potential of its oxidative enzymes for delignifying raw plant biomass.</title>
        <authorList>
            <person name="Miyauchi S."/>
            <person name="Rancon A."/>
            <person name="Drula E."/>
            <person name="Hage H."/>
            <person name="Chaduli D."/>
            <person name="Favel A."/>
            <person name="Grisel S."/>
            <person name="Henrissat B."/>
            <person name="Herpoel-Gimbert I."/>
            <person name="Ruiz-Duenas F.J."/>
            <person name="Chevret D."/>
            <person name="Hainaut M."/>
            <person name="Lin J."/>
            <person name="Wang M."/>
            <person name="Pangilinan J."/>
            <person name="Lipzen A."/>
            <person name="Lesage-Meessen L."/>
            <person name="Navarro D."/>
            <person name="Riley R."/>
            <person name="Grigoriev I.V."/>
            <person name="Zhou S."/>
            <person name="Raouche S."/>
            <person name="Rosso M.N."/>
        </authorList>
    </citation>
    <scope>NUCLEOTIDE SEQUENCE [LARGE SCALE GENOMIC DNA]</scope>
    <source>
        <strain evidence="2 3">BRFM 1820</strain>
    </source>
</reference>
<keyword evidence="3" id="KW-1185">Reference proteome</keyword>
<dbReference type="AlphaFoldDB" id="A0A371DFI0"/>
<evidence type="ECO:0000313" key="2">
    <source>
        <dbReference type="EMBL" id="RDX51300.1"/>
    </source>
</evidence>
<gene>
    <name evidence="2" type="ORF">OH76DRAFT_322591</name>
</gene>
<sequence length="87" mass="9884">MGYNNSLSPPLLVLSALTILRQAVFTATLGQKNALPSVWDSVCDMWPWPSPHGLLPRARRALARTTPQNRPGIYVSMYSWFRSRIVW</sequence>
<keyword evidence="1" id="KW-0732">Signal</keyword>